<dbReference type="RefSeq" id="WP_046850812.1">
    <property type="nucleotide sequence ID" value="NZ_CBDIPD010000110.1"/>
</dbReference>
<evidence type="ECO:0000313" key="4">
    <source>
        <dbReference type="Proteomes" id="UP000034156"/>
    </source>
</evidence>
<protein>
    <recommendedName>
        <fullName evidence="6">Matrixin</fullName>
    </recommendedName>
</protein>
<name>A0A0F7KGV5_9PROT</name>
<reference evidence="3 5" key="3">
    <citation type="submission" date="2019-07" db="EMBL/GenBank/DDBJ databases">
        <title>Active sludge and wastewater microbial communities from Klosterneuburg, Austria.</title>
        <authorList>
            <person name="Wagner M."/>
        </authorList>
    </citation>
    <scope>NUCLEOTIDE SEQUENCE [LARGE SCALE GENOMIC DNA]</scope>
    <source>
        <strain evidence="3 5">Nm2</strain>
    </source>
</reference>
<reference evidence="4" key="1">
    <citation type="submission" date="2015-05" db="EMBL/GenBank/DDBJ databases">
        <title>Draft genome of Nitrosomonas communis strain Nm2.</title>
        <authorList>
            <person name="Kozlowski J.A."/>
            <person name="Kits K.D."/>
            <person name="Stein L.Y."/>
        </authorList>
    </citation>
    <scope>NUCLEOTIDE SEQUENCE [LARGE SCALE GENOMIC DNA]</scope>
    <source>
        <strain evidence="4">Nm2</strain>
    </source>
</reference>
<dbReference type="GO" id="GO:0008237">
    <property type="term" value="F:metallopeptidase activity"/>
    <property type="evidence" value="ECO:0007669"/>
    <property type="project" value="InterPro"/>
</dbReference>
<dbReference type="Proteomes" id="UP000034156">
    <property type="component" value="Chromosome"/>
</dbReference>
<dbReference type="PATRIC" id="fig|44574.3.peg.3567"/>
<dbReference type="Gene3D" id="3.40.390.10">
    <property type="entry name" value="Collagenase (Catalytic Domain)"/>
    <property type="match status" value="1"/>
</dbReference>
<proteinExistence type="predicted"/>
<dbReference type="SUPFAM" id="SSF55486">
    <property type="entry name" value="Metalloproteases ('zincins'), catalytic domain"/>
    <property type="match status" value="1"/>
</dbReference>
<sequence>MKRIRSLLESFILTKLKLTFLSQLTVCSLAISGASPSFAGTFNFAGEEYGVDVITHPPGYRGAGANLTVTLGISPSSIHAEEMVIPIQNIISTWNNLLPTINNTVKEGSNVPADHFDFESVVLHEVGHCLGLGHPNLASESGLDPENRNFTQSIKGVDNQFNLDRGPDGISGSGDDLRGDDINLHWFRKHNNNPFNIATTVDMTTYSRELSDLPPGNTFAINADRRVAALFGLQNTEAIMQQGARPGEAQRTLAADDVATLRLAMNGLDRVAGTADDYSLKLEFVGFTDMADIVFIFDDNRTSFSMSEIMAEQITPTHFVITQARTYFNSNNLWFFNNIPSPSPPLHSTPAPTIFVNNATGSITLSQNDRLTLTVSLNPGAYGGNQVDQWIQAITPMGTFWLNNRLEFIPSDQPLRVYEGELFAMDHIPIASIAANTLPVGTYNLTYAVDDNLDGIANGTFSSSVTITITP</sequence>
<dbReference type="InterPro" id="IPR024079">
    <property type="entry name" value="MetalloPept_cat_dom_sf"/>
</dbReference>
<evidence type="ECO:0000313" key="2">
    <source>
        <dbReference type="EMBL" id="AKH38776.1"/>
    </source>
</evidence>
<dbReference type="KEGG" id="nco:AAW31_14740"/>
<dbReference type="AlphaFoldDB" id="A0A0F7KGV5"/>
<evidence type="ECO:0008006" key="6">
    <source>
        <dbReference type="Google" id="ProtNLM"/>
    </source>
</evidence>
<evidence type="ECO:0000256" key="1">
    <source>
        <dbReference type="SAM" id="SignalP"/>
    </source>
</evidence>
<organism evidence="2 4">
    <name type="scientific">Nitrosomonas communis</name>
    <dbReference type="NCBI Taxonomy" id="44574"/>
    <lineage>
        <taxon>Bacteria</taxon>
        <taxon>Pseudomonadati</taxon>
        <taxon>Pseudomonadota</taxon>
        <taxon>Betaproteobacteria</taxon>
        <taxon>Nitrosomonadales</taxon>
        <taxon>Nitrosomonadaceae</taxon>
        <taxon>Nitrosomonas</taxon>
    </lineage>
</organism>
<dbReference type="Proteomes" id="UP000324176">
    <property type="component" value="Unassembled WGS sequence"/>
</dbReference>
<evidence type="ECO:0000313" key="3">
    <source>
        <dbReference type="EMBL" id="TYP94238.1"/>
    </source>
</evidence>
<feature type="signal peptide" evidence="1">
    <location>
        <begin position="1"/>
        <end position="39"/>
    </location>
</feature>
<accession>A0A0F7KGV5</accession>
<dbReference type="EMBL" id="CP011451">
    <property type="protein sequence ID" value="AKH38776.1"/>
    <property type="molecule type" value="Genomic_DNA"/>
</dbReference>
<dbReference type="OrthoDB" id="9815657at2"/>
<dbReference type="EMBL" id="VNHT01000002">
    <property type="protein sequence ID" value="TYP94238.1"/>
    <property type="molecule type" value="Genomic_DNA"/>
</dbReference>
<reference evidence="2 4" key="2">
    <citation type="journal article" date="2016" name="Genome Announc.">
        <title>Genome Sequence of Nitrosomonas communis Strain Nm2, a Mesophilic Ammonia-Oxidizing Bacterium Isolated from Mediterranean Soil.</title>
        <authorList>
            <person name="Kozlowski J.A."/>
            <person name="Kits K.D."/>
            <person name="Stein L.Y."/>
        </authorList>
    </citation>
    <scope>NUCLEOTIDE SEQUENCE [LARGE SCALE GENOMIC DNA]</scope>
    <source>
        <strain evidence="2 4">Nm2</strain>
    </source>
</reference>
<evidence type="ECO:0000313" key="5">
    <source>
        <dbReference type="Proteomes" id="UP000324176"/>
    </source>
</evidence>
<gene>
    <name evidence="2" type="ORF">AAW31_14740</name>
    <name evidence="3" type="ORF">BCL69_10028</name>
</gene>
<feature type="chain" id="PRO_5035990354" description="Matrixin" evidence="1">
    <location>
        <begin position="40"/>
        <end position="471"/>
    </location>
</feature>
<keyword evidence="1" id="KW-0732">Signal</keyword>
<keyword evidence="4" id="KW-1185">Reference proteome</keyword>